<dbReference type="PANTHER" id="PTHR43845">
    <property type="entry name" value="BLR5969 PROTEIN"/>
    <property type="match status" value="1"/>
</dbReference>
<dbReference type="SUPFAM" id="SSF56801">
    <property type="entry name" value="Acetyl-CoA synthetase-like"/>
    <property type="match status" value="1"/>
</dbReference>
<feature type="domain" description="AMP-dependent ligase C-terminal" evidence="1">
    <location>
        <begin position="240"/>
        <end position="326"/>
    </location>
</feature>
<dbReference type="GO" id="GO:0047475">
    <property type="term" value="F:phenylacetate-CoA ligase activity"/>
    <property type="evidence" value="ECO:0007669"/>
    <property type="project" value="UniProtKB-EC"/>
</dbReference>
<dbReference type="Proteomes" id="UP000316213">
    <property type="component" value="Unassembled WGS sequence"/>
</dbReference>
<dbReference type="Pfam" id="PF14535">
    <property type="entry name" value="AMP-binding_C_2"/>
    <property type="match status" value="1"/>
</dbReference>
<dbReference type="EMBL" id="SJPM01000042">
    <property type="protein sequence ID" value="TWT86097.1"/>
    <property type="molecule type" value="Genomic_DNA"/>
</dbReference>
<dbReference type="AlphaFoldDB" id="A0A5C5ZGB4"/>
<protein>
    <submittedName>
        <fullName evidence="2">Phenylacetate-coenzyme A ligase</fullName>
        <ecNumber evidence="2">6.2.1.30</ecNumber>
    </submittedName>
</protein>
<proteinExistence type="predicted"/>
<gene>
    <name evidence="2" type="primary">paaK</name>
    <name evidence="2" type="ORF">Pla100_61910</name>
</gene>
<reference evidence="2 3" key="1">
    <citation type="submission" date="2019-02" db="EMBL/GenBank/DDBJ databases">
        <title>Deep-cultivation of Planctomycetes and their phenomic and genomic characterization uncovers novel biology.</title>
        <authorList>
            <person name="Wiegand S."/>
            <person name="Jogler M."/>
            <person name="Boedeker C."/>
            <person name="Pinto D."/>
            <person name="Vollmers J."/>
            <person name="Rivas-Marin E."/>
            <person name="Kohn T."/>
            <person name="Peeters S.H."/>
            <person name="Heuer A."/>
            <person name="Rast P."/>
            <person name="Oberbeckmann S."/>
            <person name="Bunk B."/>
            <person name="Jeske O."/>
            <person name="Meyerdierks A."/>
            <person name="Storesund J.E."/>
            <person name="Kallscheuer N."/>
            <person name="Luecker S."/>
            <person name="Lage O.M."/>
            <person name="Pohl T."/>
            <person name="Merkel B.J."/>
            <person name="Hornburger P."/>
            <person name="Mueller R.-W."/>
            <person name="Bruemmer F."/>
            <person name="Labrenz M."/>
            <person name="Spormann A.M."/>
            <person name="Op Den Camp H."/>
            <person name="Overmann J."/>
            <person name="Amann R."/>
            <person name="Jetten M.S.M."/>
            <person name="Mascher T."/>
            <person name="Medema M.H."/>
            <person name="Devos D.P."/>
            <person name="Kaster A.-K."/>
            <person name="Ovreas L."/>
            <person name="Rohde M."/>
            <person name="Galperin M.Y."/>
            <person name="Jogler C."/>
        </authorList>
    </citation>
    <scope>NUCLEOTIDE SEQUENCE [LARGE SCALE GENOMIC DNA]</scope>
    <source>
        <strain evidence="2 3">Pla100</strain>
    </source>
</reference>
<evidence type="ECO:0000313" key="3">
    <source>
        <dbReference type="Proteomes" id="UP000316213"/>
    </source>
</evidence>
<keyword evidence="2" id="KW-0436">Ligase</keyword>
<dbReference type="EC" id="6.2.1.30" evidence="2"/>
<comment type="caution">
    <text evidence="2">The sequence shown here is derived from an EMBL/GenBank/DDBJ whole genome shotgun (WGS) entry which is preliminary data.</text>
</comment>
<dbReference type="Gene3D" id="3.30.300.30">
    <property type="match status" value="1"/>
</dbReference>
<dbReference type="InterPro" id="IPR042099">
    <property type="entry name" value="ANL_N_sf"/>
</dbReference>
<accession>A0A5C5ZGB4</accession>
<name>A0A5C5ZGB4_9BACT</name>
<dbReference type="Gene3D" id="3.40.50.12780">
    <property type="entry name" value="N-terminal domain of ligase-like"/>
    <property type="match status" value="1"/>
</dbReference>
<evidence type="ECO:0000259" key="1">
    <source>
        <dbReference type="Pfam" id="PF14535"/>
    </source>
</evidence>
<organism evidence="2 3">
    <name type="scientific">Neorhodopirellula pilleata</name>
    <dbReference type="NCBI Taxonomy" id="2714738"/>
    <lineage>
        <taxon>Bacteria</taxon>
        <taxon>Pseudomonadati</taxon>
        <taxon>Planctomycetota</taxon>
        <taxon>Planctomycetia</taxon>
        <taxon>Pirellulales</taxon>
        <taxon>Pirellulaceae</taxon>
        <taxon>Neorhodopirellula</taxon>
    </lineage>
</organism>
<dbReference type="InterPro" id="IPR045851">
    <property type="entry name" value="AMP-bd_C_sf"/>
</dbReference>
<dbReference type="InterPro" id="IPR028154">
    <property type="entry name" value="AMP-dep_Lig_C"/>
</dbReference>
<keyword evidence="3" id="KW-1185">Reference proteome</keyword>
<sequence>MPVLDTDADWAWWIECWQYVLDAAEVTASDVAMMAFSFGPFIGFWSANDALVHRGALVVPGGGLSTLARLKLLADQRCTVLCCTPTYALHMASVAKEHGINLADNRISRIIVAGEPGGSVPNVRAAIESQWNARVVDHAGASELGAWGFASEDDTGLHVIESEFITEVLVFQPDGTYVQAEPGQRGELVMTNLGRLGGPVMRYRTGDMVEPVWEHTFECRFVHLNGGVIGRADDMLVIRGVNVFPSSIESIVREIDPTAEFRMIASRQDEMDQLKIEIEADPSRFNAGELEERFRERLALRVPVSRVDVGTLPRSEGKSKRWVDERMDS</sequence>
<evidence type="ECO:0000313" key="2">
    <source>
        <dbReference type="EMBL" id="TWT86097.1"/>
    </source>
</evidence>
<dbReference type="PANTHER" id="PTHR43845:SF1">
    <property type="entry name" value="BLR5969 PROTEIN"/>
    <property type="match status" value="1"/>
</dbReference>